<dbReference type="EMBL" id="FOMG01000001">
    <property type="protein sequence ID" value="SFC14515.1"/>
    <property type="molecule type" value="Genomic_DNA"/>
</dbReference>
<organism evidence="2 3">
    <name type="scientific">Clostridium uliginosum</name>
    <dbReference type="NCBI Taxonomy" id="119641"/>
    <lineage>
        <taxon>Bacteria</taxon>
        <taxon>Bacillati</taxon>
        <taxon>Bacillota</taxon>
        <taxon>Clostridia</taxon>
        <taxon>Eubacteriales</taxon>
        <taxon>Clostridiaceae</taxon>
        <taxon>Clostridium</taxon>
    </lineage>
</organism>
<evidence type="ECO:0000313" key="3">
    <source>
        <dbReference type="Proteomes" id="UP000199263"/>
    </source>
</evidence>
<feature type="transmembrane region" description="Helical" evidence="1">
    <location>
        <begin position="6"/>
        <end position="29"/>
    </location>
</feature>
<name>A0A1I1GSR1_9CLOT</name>
<dbReference type="AlphaFoldDB" id="A0A1I1GSR1"/>
<evidence type="ECO:0000256" key="1">
    <source>
        <dbReference type="SAM" id="Phobius"/>
    </source>
</evidence>
<evidence type="ECO:0000313" key="2">
    <source>
        <dbReference type="EMBL" id="SFC14515.1"/>
    </source>
</evidence>
<sequence>MAEWLQSWSIIILTGVYVIATIAICIFNYKSAKATREQIVESQRQFEESNRPYVNVIFEIINGGLACLSISNNGNKIAENVKIHINDKFLNLMNARDREEISQFTSRSIRIGINQKWTLCIGSHLDLTKLSKEKIIIDINYNDGERQFNDTSIISLNGYLGTLIFKNYHNEMDKSLKKIATILDENNNLKENK</sequence>
<keyword evidence="1" id="KW-0812">Transmembrane</keyword>
<protein>
    <submittedName>
        <fullName evidence="2">Uncharacterized protein</fullName>
    </submittedName>
</protein>
<keyword evidence="1" id="KW-0472">Membrane</keyword>
<keyword evidence="1" id="KW-1133">Transmembrane helix</keyword>
<proteinExistence type="predicted"/>
<accession>A0A1I1GSR1</accession>
<dbReference type="STRING" id="119641.SAMN05421842_10146"/>
<keyword evidence="3" id="KW-1185">Reference proteome</keyword>
<dbReference type="OrthoDB" id="1863460at2"/>
<reference evidence="2 3" key="1">
    <citation type="submission" date="2016-10" db="EMBL/GenBank/DDBJ databases">
        <authorList>
            <person name="de Groot N.N."/>
        </authorList>
    </citation>
    <scope>NUCLEOTIDE SEQUENCE [LARGE SCALE GENOMIC DNA]</scope>
    <source>
        <strain evidence="2 3">DSM 12992</strain>
    </source>
</reference>
<dbReference type="RefSeq" id="WP_090087399.1">
    <property type="nucleotide sequence ID" value="NZ_FOMG01000001.1"/>
</dbReference>
<dbReference type="Proteomes" id="UP000199263">
    <property type="component" value="Unassembled WGS sequence"/>
</dbReference>
<gene>
    <name evidence="2" type="ORF">SAMN05421842_10146</name>
</gene>